<dbReference type="PANTHER" id="PTHR24320:SF272">
    <property type="entry name" value="NAD(P)-BINDING ROSSMANN-FOLD SUPERFAMILY PROTEIN"/>
    <property type="match status" value="1"/>
</dbReference>
<dbReference type="Pfam" id="PF00106">
    <property type="entry name" value="adh_short"/>
    <property type="match status" value="1"/>
</dbReference>
<dbReference type="PRINTS" id="PR00081">
    <property type="entry name" value="GDHRDH"/>
</dbReference>
<dbReference type="EMBL" id="JAUZQE010000088">
    <property type="protein sequence ID" value="MDR4127288.1"/>
    <property type="molecule type" value="Genomic_DNA"/>
</dbReference>
<accession>A0ABU1DA19</accession>
<dbReference type="Gene3D" id="3.40.50.720">
    <property type="entry name" value="NAD(P)-binding Rossmann-like Domain"/>
    <property type="match status" value="1"/>
</dbReference>
<comment type="similarity">
    <text evidence="1">Belongs to the short-chain dehydrogenases/reductases (SDR) family.</text>
</comment>
<evidence type="ECO:0000313" key="4">
    <source>
        <dbReference type="Proteomes" id="UP001232156"/>
    </source>
</evidence>
<dbReference type="InterPro" id="IPR036291">
    <property type="entry name" value="NAD(P)-bd_dom_sf"/>
</dbReference>
<reference evidence="3 4" key="1">
    <citation type="submission" date="2023-08" db="EMBL/GenBank/DDBJ databases">
        <title>Alcaligenaceae gen. nov., a novel taxon isolated from the sludge of Yixing Pesticide Factory.</title>
        <authorList>
            <person name="Ruan L."/>
        </authorList>
    </citation>
    <scope>NUCLEOTIDE SEQUENCE [LARGE SCALE GENOMIC DNA]</scope>
    <source>
        <strain evidence="3 4">LG-2</strain>
    </source>
</reference>
<protein>
    <submittedName>
        <fullName evidence="3">SDR family NAD(P)-dependent oxidoreductase</fullName>
    </submittedName>
</protein>
<name>A0ABU1DA19_9BURK</name>
<proteinExistence type="inferred from homology"/>
<dbReference type="SUPFAM" id="SSF51735">
    <property type="entry name" value="NAD(P)-binding Rossmann-fold domains"/>
    <property type="match status" value="1"/>
</dbReference>
<dbReference type="Proteomes" id="UP001232156">
    <property type="component" value="Unassembled WGS sequence"/>
</dbReference>
<organism evidence="3 4">
    <name type="scientific">Yanghanlia caeni</name>
    <dbReference type="NCBI Taxonomy" id="3064283"/>
    <lineage>
        <taxon>Bacteria</taxon>
        <taxon>Pseudomonadati</taxon>
        <taxon>Pseudomonadota</taxon>
        <taxon>Betaproteobacteria</taxon>
        <taxon>Burkholderiales</taxon>
        <taxon>Alcaligenaceae</taxon>
        <taxon>Yanghanlia</taxon>
    </lineage>
</organism>
<sequence>MTTMLGAKSTADKVLADIDLKGKRYLITGISSGIGLETARSLVCHGATVLGAVRDLAKTEAATAFIRESTSQRAGRLDLIELDLASLKSVRACASRLLGSGWQLDAVIANAGVMATPFGRTADGFETQFGINHIGHFAFINGIEPLLVDGGRLVVLSSQAHRVADIDLDDPNFERQAYDPFVAYGRSKTANALFALAFDGRHRDRGVRAASVMPGNSLTELARHFSQEALQSLLETVQKARAEGGLPPAVLKEIPQAAATSIWAAVVADKDEIGGQYLEDCAVAEINDTANPFADGVRKYALDPVRGKPRPSGRGRIAGTP</sequence>
<evidence type="ECO:0000256" key="2">
    <source>
        <dbReference type="ARBA" id="ARBA00023002"/>
    </source>
</evidence>
<comment type="caution">
    <text evidence="3">The sequence shown here is derived from an EMBL/GenBank/DDBJ whole genome shotgun (WGS) entry which is preliminary data.</text>
</comment>
<dbReference type="PANTHER" id="PTHR24320">
    <property type="entry name" value="RETINOL DEHYDROGENASE"/>
    <property type="match status" value="1"/>
</dbReference>
<keyword evidence="2" id="KW-0560">Oxidoreductase</keyword>
<keyword evidence="4" id="KW-1185">Reference proteome</keyword>
<gene>
    <name evidence="3" type="ORF">Q8947_15080</name>
</gene>
<evidence type="ECO:0000256" key="1">
    <source>
        <dbReference type="ARBA" id="ARBA00006484"/>
    </source>
</evidence>
<evidence type="ECO:0000313" key="3">
    <source>
        <dbReference type="EMBL" id="MDR4127288.1"/>
    </source>
</evidence>
<dbReference type="InterPro" id="IPR002347">
    <property type="entry name" value="SDR_fam"/>
</dbReference>
<dbReference type="RefSeq" id="WP_347287804.1">
    <property type="nucleotide sequence ID" value="NZ_JAUZQE010000088.1"/>
</dbReference>